<gene>
    <name evidence="6" type="primary">crtB</name>
    <name evidence="7" type="ORF">FF098_002685</name>
    <name evidence="6" type="ORF">GCM10011355_05460</name>
</gene>
<dbReference type="EMBL" id="BMGZ01000001">
    <property type="protein sequence ID" value="GGH93493.1"/>
    <property type="molecule type" value="Genomic_DNA"/>
</dbReference>
<reference evidence="6" key="1">
    <citation type="journal article" date="2014" name="Int. J. Syst. Evol. Microbiol.">
        <title>Complete genome sequence of Corynebacterium casei LMG S-19264T (=DSM 44701T), isolated from a smear-ripened cheese.</title>
        <authorList>
            <consortium name="US DOE Joint Genome Institute (JGI-PGF)"/>
            <person name="Walter F."/>
            <person name="Albersmeier A."/>
            <person name="Kalinowski J."/>
            <person name="Ruckert C."/>
        </authorList>
    </citation>
    <scope>NUCLEOTIDE SEQUENCE</scope>
    <source>
        <strain evidence="6">CGMCC 1.14984</strain>
    </source>
</reference>
<reference evidence="6" key="3">
    <citation type="submission" date="2020-09" db="EMBL/GenBank/DDBJ databases">
        <authorList>
            <person name="Sun Q."/>
            <person name="Zhou Y."/>
        </authorList>
    </citation>
    <scope>NUCLEOTIDE SEQUENCE</scope>
    <source>
        <strain evidence="6">CGMCC 1.14984</strain>
    </source>
</reference>
<dbReference type="CDD" id="cd00683">
    <property type="entry name" value="Trans_IPPS_HH"/>
    <property type="match status" value="1"/>
</dbReference>
<proteinExistence type="inferred from homology"/>
<organism evidence="6 8">
    <name type="scientific">Aquisalinus luteolus</name>
    <dbReference type="NCBI Taxonomy" id="1566827"/>
    <lineage>
        <taxon>Bacteria</taxon>
        <taxon>Pseudomonadati</taxon>
        <taxon>Pseudomonadota</taxon>
        <taxon>Alphaproteobacteria</taxon>
        <taxon>Parvularculales</taxon>
        <taxon>Parvularculaceae</taxon>
        <taxon>Aquisalinus</taxon>
    </lineage>
</organism>
<dbReference type="FunFam" id="1.10.600.10:FF:000020">
    <property type="entry name" value="Phytoene synthase"/>
    <property type="match status" value="1"/>
</dbReference>
<dbReference type="GO" id="GO:0016117">
    <property type="term" value="P:carotenoid biosynthetic process"/>
    <property type="evidence" value="ECO:0007669"/>
    <property type="project" value="UniProtKB-KW"/>
</dbReference>
<dbReference type="AlphaFoldDB" id="A0A8J3A5L4"/>
<protein>
    <submittedName>
        <fullName evidence="6">Phytoene synthase</fullName>
    </submittedName>
    <submittedName>
        <fullName evidence="7">Phytoene/squalene synthase family protein</fullName>
    </submittedName>
</protein>
<comment type="cofactor">
    <cofactor evidence="5">
        <name>ATP</name>
        <dbReference type="ChEBI" id="CHEBI:30616"/>
    </cofactor>
</comment>
<comment type="similarity">
    <text evidence="2">Belongs to the phytoene/squalene synthase family.</text>
</comment>
<evidence type="ECO:0000313" key="8">
    <source>
        <dbReference type="Proteomes" id="UP000621856"/>
    </source>
</evidence>
<dbReference type="PROSITE" id="PS01044">
    <property type="entry name" value="SQUALEN_PHYTOEN_SYN_1"/>
    <property type="match status" value="1"/>
</dbReference>
<evidence type="ECO:0000256" key="4">
    <source>
        <dbReference type="ARBA" id="ARBA00022746"/>
    </source>
</evidence>
<evidence type="ECO:0000256" key="1">
    <source>
        <dbReference type="ARBA" id="ARBA00004684"/>
    </source>
</evidence>
<dbReference type="Pfam" id="PF00494">
    <property type="entry name" value="SQS_PSY"/>
    <property type="match status" value="1"/>
</dbReference>
<dbReference type="RefSeq" id="WP_155137004.1">
    <property type="nucleotide sequence ID" value="NZ_BMGZ01000001.1"/>
</dbReference>
<name>A0A8J3A5L4_9PROT</name>
<dbReference type="Proteomes" id="UP000818603">
    <property type="component" value="Unassembled WGS sequence"/>
</dbReference>
<accession>A0A8J3A5L4</accession>
<dbReference type="GO" id="GO:0004311">
    <property type="term" value="F:geranylgeranyl diphosphate synthase activity"/>
    <property type="evidence" value="ECO:0007669"/>
    <property type="project" value="InterPro"/>
</dbReference>
<keyword evidence="9" id="KW-1185">Reference proteome</keyword>
<dbReference type="PROSITE" id="PS01045">
    <property type="entry name" value="SQUALEN_PHYTOEN_SYN_2"/>
    <property type="match status" value="1"/>
</dbReference>
<comment type="caution">
    <text evidence="6">The sequence shown here is derived from an EMBL/GenBank/DDBJ whole genome shotgun (WGS) entry which is preliminary data.</text>
</comment>
<dbReference type="Gene3D" id="1.10.600.10">
    <property type="entry name" value="Farnesyl Diphosphate Synthase"/>
    <property type="match status" value="1"/>
</dbReference>
<dbReference type="PANTHER" id="PTHR31480">
    <property type="entry name" value="BIFUNCTIONAL LYCOPENE CYCLASE/PHYTOENE SYNTHASE"/>
    <property type="match status" value="1"/>
</dbReference>
<dbReference type="SFLD" id="SFLDG01212">
    <property type="entry name" value="Phytoene_synthase_like"/>
    <property type="match status" value="1"/>
</dbReference>
<evidence type="ECO:0000256" key="3">
    <source>
        <dbReference type="ARBA" id="ARBA00022679"/>
    </source>
</evidence>
<evidence type="ECO:0000256" key="2">
    <source>
        <dbReference type="ARBA" id="ARBA00006251"/>
    </source>
</evidence>
<dbReference type="SUPFAM" id="SSF48576">
    <property type="entry name" value="Terpenoid synthases"/>
    <property type="match status" value="1"/>
</dbReference>
<reference evidence="7 9" key="2">
    <citation type="submission" date="2020-02" db="EMBL/GenBank/DDBJ databases">
        <title>Genome sequence of Parvularcula flava strain NH6-79.</title>
        <authorList>
            <person name="Abdul Karim M.H."/>
            <person name="Lam M.Q."/>
            <person name="Chen S.J."/>
            <person name="Yahya A."/>
            <person name="Shahir S."/>
            <person name="Shamsir M.S."/>
            <person name="Chong C.S."/>
        </authorList>
    </citation>
    <scope>NUCLEOTIDE SEQUENCE [LARGE SCALE GENOMIC DNA]</scope>
    <source>
        <strain evidence="7 9">NH6-79</strain>
    </source>
</reference>
<dbReference type="Proteomes" id="UP000621856">
    <property type="component" value="Unassembled WGS sequence"/>
</dbReference>
<evidence type="ECO:0000313" key="6">
    <source>
        <dbReference type="EMBL" id="GGH93493.1"/>
    </source>
</evidence>
<dbReference type="EMBL" id="VCJR02000001">
    <property type="protein sequence ID" value="NHK26814.1"/>
    <property type="molecule type" value="Genomic_DNA"/>
</dbReference>
<sequence length="322" mass="35585">MAGQERNLADQSRDAIEQGSRSFALASLLFTPDMQRDAHMLYAWCRHCDDVIDGQNLGFFEGDPAAQNDTPEAMQARLAHLQVQTIAALNGEPVEGVEFAAFQQVALAHDMPHQHPLDLLEGFRMDATHYQYTTLQDTLVYCYHVAGVVGVMMAIIMGVDPDDEETLHRAADLGIAFQLTNIARDIVDDAKIGRVYVPADWLEGAGIPGTPAGILDEANRDMLAQVARRLLKEADRYYASSGYGLRRLPWRAAAAVAAARSVYRDIGRLVRQRGPAAWDRRASTSKPRKIWCAGKGLTLAAGASFNRRRALPERGDLWTRVL</sequence>
<evidence type="ECO:0000313" key="9">
    <source>
        <dbReference type="Proteomes" id="UP000818603"/>
    </source>
</evidence>
<keyword evidence="4" id="KW-0125">Carotenoid biosynthesis</keyword>
<dbReference type="GO" id="GO:0051996">
    <property type="term" value="F:squalene synthase [NAD(P)H] activity"/>
    <property type="evidence" value="ECO:0007669"/>
    <property type="project" value="InterPro"/>
</dbReference>
<keyword evidence="3" id="KW-0808">Transferase</keyword>
<dbReference type="SFLD" id="SFLDG01018">
    <property type="entry name" value="Squalene/Phytoene_Synthase_Lik"/>
    <property type="match status" value="1"/>
</dbReference>
<evidence type="ECO:0000313" key="7">
    <source>
        <dbReference type="EMBL" id="NHK26814.1"/>
    </source>
</evidence>
<dbReference type="InterPro" id="IPR033904">
    <property type="entry name" value="Trans_IPPS_HH"/>
</dbReference>
<dbReference type="InterPro" id="IPR008949">
    <property type="entry name" value="Isoprenoid_synthase_dom_sf"/>
</dbReference>
<dbReference type="InterPro" id="IPR002060">
    <property type="entry name" value="Squ/phyt_synthse"/>
</dbReference>
<dbReference type="InterPro" id="IPR044843">
    <property type="entry name" value="Trans_IPPS_bact-type"/>
</dbReference>
<dbReference type="SFLD" id="SFLDS00005">
    <property type="entry name" value="Isoprenoid_Synthase_Type_I"/>
    <property type="match status" value="1"/>
</dbReference>
<dbReference type="InterPro" id="IPR019845">
    <property type="entry name" value="Squalene/phytoene_synthase_CS"/>
</dbReference>
<evidence type="ECO:0000256" key="5">
    <source>
        <dbReference type="ARBA" id="ARBA00053028"/>
    </source>
</evidence>
<comment type="pathway">
    <text evidence="1">Carotenoid biosynthesis; phytoene biosynthesis.</text>
</comment>